<evidence type="ECO:0000313" key="3">
    <source>
        <dbReference type="Proteomes" id="UP000596661"/>
    </source>
</evidence>
<accession>A0A803R4Z3</accession>
<reference evidence="2 3" key="1">
    <citation type="submission" date="2018-11" db="EMBL/GenBank/DDBJ databases">
        <authorList>
            <person name="Grassa J C."/>
        </authorList>
    </citation>
    <scope>NUCLEOTIDE SEQUENCE [LARGE SCALE GENOMIC DNA]</scope>
</reference>
<name>A0A803R4Z4_CANSA</name>
<feature type="region of interest" description="Disordered" evidence="1">
    <location>
        <begin position="1"/>
        <end position="28"/>
    </location>
</feature>
<feature type="region of interest" description="Disordered" evidence="1">
    <location>
        <begin position="98"/>
        <end position="117"/>
    </location>
</feature>
<dbReference type="EnsemblPlants" id="novel_model_5167_5bd9a17a.1.5bd9b13a">
    <property type="protein sequence ID" value="cds.novel_model_5167_5bd9a17a.1.5bd9b13a"/>
    <property type="gene ID" value="novel_gene_2691_5bd9a17a"/>
</dbReference>
<proteinExistence type="predicted"/>
<dbReference type="EMBL" id="UZAU01000542">
    <property type="status" value="NOT_ANNOTATED_CDS"/>
    <property type="molecule type" value="Genomic_DNA"/>
</dbReference>
<protein>
    <submittedName>
        <fullName evidence="2">Uncharacterized protein</fullName>
    </submittedName>
</protein>
<feature type="compositionally biased region" description="Pro residues" evidence="1">
    <location>
        <begin position="105"/>
        <end position="117"/>
    </location>
</feature>
<accession>A0A803R4Z4</accession>
<keyword evidence="3" id="KW-1185">Reference proteome</keyword>
<sequence>MPKERKKTEEFEKNRSLASSKGKNSPEASYTKGLIVAFALRRISIEASAEPNGTHEHWAPSMTGCRGRRRRSRPTHSLSPTVLAHPVVGEEGLARRCSWSEKNGQPPPFSLSPTLVP</sequence>
<dbReference type="Proteomes" id="UP000596661">
    <property type="component" value="Chromosome 5"/>
</dbReference>
<dbReference type="EnsemblPlants" id="novel_model_5166_5bd9a17a">
    <property type="protein sequence ID" value="cds.novel_model_5166_5bd9a17a"/>
    <property type="gene ID" value="novel_gene_2691_5bd9a17a"/>
</dbReference>
<dbReference type="Gramene" id="novel_model_5167_5bd9a17a.1.5bd9b13a">
    <property type="protein sequence ID" value="cds.novel_model_5167_5bd9a17a.1.5bd9b13a"/>
    <property type="gene ID" value="novel_gene_2691_5bd9a17a"/>
</dbReference>
<dbReference type="AlphaFoldDB" id="A0A803R4Z4"/>
<dbReference type="Gramene" id="novel_model_5166_5bd9a17a">
    <property type="protein sequence ID" value="cds.novel_model_5166_5bd9a17a"/>
    <property type="gene ID" value="novel_gene_2691_5bd9a17a"/>
</dbReference>
<evidence type="ECO:0000256" key="1">
    <source>
        <dbReference type="SAM" id="MobiDB-lite"/>
    </source>
</evidence>
<dbReference type="OrthoDB" id="439993at2759"/>
<feature type="compositionally biased region" description="Basic and acidic residues" evidence="1">
    <location>
        <begin position="1"/>
        <end position="15"/>
    </location>
</feature>
<evidence type="ECO:0000313" key="2">
    <source>
        <dbReference type="EnsemblPlants" id="cds.novel_model_5167_5bd9a17a.1.5bd9b13a"/>
    </source>
</evidence>
<reference evidence="2" key="2">
    <citation type="submission" date="2021-03" db="UniProtKB">
        <authorList>
            <consortium name="EnsemblPlants"/>
        </authorList>
    </citation>
    <scope>IDENTIFICATION</scope>
</reference>
<organism evidence="2 3">
    <name type="scientific">Cannabis sativa</name>
    <name type="common">Hemp</name>
    <name type="synonym">Marijuana</name>
    <dbReference type="NCBI Taxonomy" id="3483"/>
    <lineage>
        <taxon>Eukaryota</taxon>
        <taxon>Viridiplantae</taxon>
        <taxon>Streptophyta</taxon>
        <taxon>Embryophyta</taxon>
        <taxon>Tracheophyta</taxon>
        <taxon>Spermatophyta</taxon>
        <taxon>Magnoliopsida</taxon>
        <taxon>eudicotyledons</taxon>
        <taxon>Gunneridae</taxon>
        <taxon>Pentapetalae</taxon>
        <taxon>rosids</taxon>
        <taxon>fabids</taxon>
        <taxon>Rosales</taxon>
        <taxon>Cannabaceae</taxon>
        <taxon>Cannabis</taxon>
    </lineage>
</organism>
<feature type="region of interest" description="Disordered" evidence="1">
    <location>
        <begin position="51"/>
        <end position="81"/>
    </location>
</feature>
<feature type="compositionally biased region" description="Polar residues" evidence="1">
    <location>
        <begin position="16"/>
        <end position="28"/>
    </location>
</feature>